<dbReference type="PANTHER" id="PTHR35182">
    <property type="entry name" value="PROTEIN CBG13762"/>
    <property type="match status" value="1"/>
</dbReference>
<dbReference type="CTD" id="9801673"/>
<gene>
    <name evidence="2" type="ORF">GCK72_019707</name>
</gene>
<proteinExistence type="predicted"/>
<dbReference type="PANTHER" id="PTHR35182:SF2">
    <property type="entry name" value="CONSERVED DOMAIN PROTEIN-RELATED"/>
    <property type="match status" value="1"/>
</dbReference>
<sequence length="133" mass="14454">MMKTLLLLLALVSVSYGFALGIGVPLGEKDVALPISSEEVKAFTRTLKNGQKQVWNLSGPNKGTWVDSKGKKVPSTNFVFKAPGTLIIKKLSNDDAGVYDYEPLKVIKEEKLPPGVHVDPHQRGIELSVIGKL</sequence>
<dbReference type="Proteomes" id="UP000483820">
    <property type="component" value="Chromosome V"/>
</dbReference>
<dbReference type="AlphaFoldDB" id="A0A6A5GEY9"/>
<dbReference type="RefSeq" id="XP_003098555.2">
    <property type="nucleotide sequence ID" value="XM_003098507.2"/>
</dbReference>
<feature type="signal peptide" evidence="1">
    <location>
        <begin position="1"/>
        <end position="17"/>
    </location>
</feature>
<reference evidence="2 3" key="1">
    <citation type="submission" date="2019-12" db="EMBL/GenBank/DDBJ databases">
        <title>Chromosome-level assembly of the Caenorhabditis remanei genome.</title>
        <authorList>
            <person name="Teterina A.A."/>
            <person name="Willis J.H."/>
            <person name="Phillips P.C."/>
        </authorList>
    </citation>
    <scope>NUCLEOTIDE SEQUENCE [LARGE SCALE GENOMIC DNA]</scope>
    <source>
        <strain evidence="2 3">PX506</strain>
        <tissue evidence="2">Whole organism</tissue>
    </source>
</reference>
<dbReference type="KEGG" id="crq:GCK72_019707"/>
<evidence type="ECO:0000313" key="3">
    <source>
        <dbReference type="Proteomes" id="UP000483820"/>
    </source>
</evidence>
<keyword evidence="1" id="KW-0732">Signal</keyword>
<protein>
    <submittedName>
        <fullName evidence="2">Uncharacterized protein</fullName>
    </submittedName>
</protein>
<accession>A0A6A5GEY9</accession>
<evidence type="ECO:0000313" key="2">
    <source>
        <dbReference type="EMBL" id="KAF1753151.1"/>
    </source>
</evidence>
<dbReference type="GeneID" id="9801673"/>
<dbReference type="EMBL" id="WUAV01000005">
    <property type="protein sequence ID" value="KAF1753151.1"/>
    <property type="molecule type" value="Genomic_DNA"/>
</dbReference>
<feature type="chain" id="PRO_5025629285" evidence="1">
    <location>
        <begin position="18"/>
        <end position="133"/>
    </location>
</feature>
<name>A0A6A5GEY9_CAERE</name>
<comment type="caution">
    <text evidence="2">The sequence shown here is derived from an EMBL/GenBank/DDBJ whole genome shotgun (WGS) entry which is preliminary data.</text>
</comment>
<evidence type="ECO:0000256" key="1">
    <source>
        <dbReference type="SAM" id="SignalP"/>
    </source>
</evidence>
<organism evidence="2 3">
    <name type="scientific">Caenorhabditis remanei</name>
    <name type="common">Caenorhabditis vulgaris</name>
    <dbReference type="NCBI Taxonomy" id="31234"/>
    <lineage>
        <taxon>Eukaryota</taxon>
        <taxon>Metazoa</taxon>
        <taxon>Ecdysozoa</taxon>
        <taxon>Nematoda</taxon>
        <taxon>Chromadorea</taxon>
        <taxon>Rhabditida</taxon>
        <taxon>Rhabditina</taxon>
        <taxon>Rhabditomorpha</taxon>
        <taxon>Rhabditoidea</taxon>
        <taxon>Rhabditidae</taxon>
        <taxon>Peloderinae</taxon>
        <taxon>Caenorhabditis</taxon>
    </lineage>
</organism>